<feature type="region of interest" description="Disordered" evidence="1">
    <location>
        <begin position="71"/>
        <end position="106"/>
    </location>
</feature>
<evidence type="ECO:0000256" key="1">
    <source>
        <dbReference type="SAM" id="MobiDB-lite"/>
    </source>
</evidence>
<sequence length="139" mass="14310">MRPHVLEIRPGHDVADALARFVRGRGVGICVLSAHGAVSDGQVLGGTVAGPMVAAETVVVVAAAFSNPAVHRVPADDDDDPTAAAPEEDRHHQRRGPAPPRSAALAGAPVTSVYGAHFPSEVAWAPTARPPPPPPPPHY</sequence>
<dbReference type="Pfam" id="PF03479">
    <property type="entry name" value="PCC"/>
    <property type="match status" value="1"/>
</dbReference>
<dbReference type="GO" id="GO:0005634">
    <property type="term" value="C:nucleus"/>
    <property type="evidence" value="ECO:0007669"/>
    <property type="project" value="TreeGrafter"/>
</dbReference>
<proteinExistence type="predicted"/>
<dbReference type="InterPro" id="IPR014476">
    <property type="entry name" value="AHL15-29"/>
</dbReference>
<feature type="domain" description="PPC" evidence="2">
    <location>
        <begin position="1"/>
        <end position="139"/>
    </location>
</feature>
<dbReference type="OrthoDB" id="686946at2759"/>
<dbReference type="GO" id="GO:0003700">
    <property type="term" value="F:DNA-binding transcription factor activity"/>
    <property type="evidence" value="ECO:0007669"/>
    <property type="project" value="TreeGrafter"/>
</dbReference>
<organism evidence="3 4">
    <name type="scientific">Ananas comosus</name>
    <name type="common">Pineapple</name>
    <name type="synonym">Ananas ananas</name>
    <dbReference type="NCBI Taxonomy" id="4615"/>
    <lineage>
        <taxon>Eukaryota</taxon>
        <taxon>Viridiplantae</taxon>
        <taxon>Streptophyta</taxon>
        <taxon>Embryophyta</taxon>
        <taxon>Tracheophyta</taxon>
        <taxon>Spermatophyta</taxon>
        <taxon>Magnoliopsida</taxon>
        <taxon>Liliopsida</taxon>
        <taxon>Poales</taxon>
        <taxon>Bromeliaceae</taxon>
        <taxon>Bromelioideae</taxon>
        <taxon>Ananas</taxon>
    </lineage>
</organism>
<reference evidence="3" key="1">
    <citation type="journal article" date="2015" name="Nat. Genet.">
        <title>The pineapple genome and the evolution of CAM photosynthesis.</title>
        <authorList>
            <person name="Ming R."/>
            <person name="VanBuren R."/>
            <person name="Wai C.M."/>
            <person name="Tang H."/>
            <person name="Schatz M.C."/>
            <person name="Bowers J.E."/>
            <person name="Lyons E."/>
            <person name="Wang M.L."/>
            <person name="Chen J."/>
            <person name="Biggers E."/>
            <person name="Zhang J."/>
            <person name="Huang L."/>
            <person name="Zhang L."/>
            <person name="Miao W."/>
            <person name="Zhang J."/>
            <person name="Ye Z."/>
            <person name="Miao C."/>
            <person name="Lin Z."/>
            <person name="Wang H."/>
            <person name="Zhou H."/>
            <person name="Yim W.C."/>
            <person name="Priest H.D."/>
            <person name="Zheng C."/>
            <person name="Woodhouse M."/>
            <person name="Edger P.P."/>
            <person name="Guyot R."/>
            <person name="Guo H.B."/>
            <person name="Guo H."/>
            <person name="Zheng G."/>
            <person name="Singh R."/>
            <person name="Sharma A."/>
            <person name="Min X."/>
            <person name="Zheng Y."/>
            <person name="Lee H."/>
            <person name="Gurtowski J."/>
            <person name="Sedlazeck F.J."/>
            <person name="Harkess A."/>
            <person name="McKain M.R."/>
            <person name="Liao Z."/>
            <person name="Fang J."/>
            <person name="Liu J."/>
            <person name="Zhang X."/>
            <person name="Zhang Q."/>
            <person name="Hu W."/>
            <person name="Qin Y."/>
            <person name="Wang K."/>
            <person name="Chen L.Y."/>
            <person name="Shirley N."/>
            <person name="Lin Y.R."/>
            <person name="Liu L.Y."/>
            <person name="Hernandez A.G."/>
            <person name="Wright C.L."/>
            <person name="Bulone V."/>
            <person name="Tuskan G.A."/>
            <person name="Heath K."/>
            <person name="Zee F."/>
            <person name="Moore P.H."/>
            <person name="Sunkar R."/>
            <person name="Leebens-Mack J.H."/>
            <person name="Mockler T."/>
            <person name="Bennetzen J.L."/>
            <person name="Freeling M."/>
            <person name="Sankoff D."/>
            <person name="Paterson A.H."/>
            <person name="Zhu X."/>
            <person name="Yang X."/>
            <person name="Smith J.A."/>
            <person name="Cushman J.C."/>
            <person name="Paull R.E."/>
            <person name="Yu Q."/>
        </authorList>
    </citation>
    <scope>NUCLEOTIDE SEQUENCE [LARGE SCALE GENOMIC DNA]</scope>
    <source>
        <strain evidence="3">cv. F153</strain>
    </source>
</reference>
<evidence type="ECO:0000313" key="3">
    <source>
        <dbReference type="Proteomes" id="UP000515123"/>
    </source>
</evidence>
<dbReference type="InterPro" id="IPR005175">
    <property type="entry name" value="PPC_dom"/>
</dbReference>
<dbReference type="GO" id="GO:0003680">
    <property type="term" value="F:minor groove of adenine-thymine-rich DNA binding"/>
    <property type="evidence" value="ECO:0007669"/>
    <property type="project" value="InterPro"/>
</dbReference>
<dbReference type="SUPFAM" id="SSF117856">
    <property type="entry name" value="AF0104/ALDC/Ptd012-like"/>
    <property type="match status" value="1"/>
</dbReference>
<reference evidence="4" key="2">
    <citation type="submission" date="2025-08" db="UniProtKB">
        <authorList>
            <consortium name="RefSeq"/>
        </authorList>
    </citation>
    <scope>IDENTIFICATION</scope>
    <source>
        <tissue evidence="4">Leaf</tissue>
    </source>
</reference>
<accession>A0A6P5FCV9</accession>
<dbReference type="GeneID" id="109712127"/>
<evidence type="ECO:0000313" key="4">
    <source>
        <dbReference type="RefSeq" id="XP_020091140.1"/>
    </source>
</evidence>
<dbReference type="RefSeq" id="XP_020091140.1">
    <property type="nucleotide sequence ID" value="XM_020235551.1"/>
</dbReference>
<dbReference type="PANTHER" id="PTHR31100:SF69">
    <property type="entry name" value="AT-HOOK MOTIF NUCLEAR-LOCALIZED PROTEIN 17-RELATED"/>
    <property type="match status" value="1"/>
</dbReference>
<protein>
    <submittedName>
        <fullName evidence="4">AT-hook motif nuclear-localized protein 17-like</fullName>
    </submittedName>
</protein>
<dbReference type="Proteomes" id="UP000515123">
    <property type="component" value="Linkage group 6"/>
</dbReference>
<keyword evidence="3" id="KW-1185">Reference proteome</keyword>
<dbReference type="AlphaFoldDB" id="A0A6P5FCV9"/>
<dbReference type="PANTHER" id="PTHR31100">
    <property type="entry name" value="AT-HOOK MOTIF NUCLEAR-LOCALIZED PROTEIN 15"/>
    <property type="match status" value="1"/>
</dbReference>
<gene>
    <name evidence="4" type="primary">LOC109712127</name>
</gene>
<name>A0A6P5FCV9_ANACO</name>
<dbReference type="PROSITE" id="PS51742">
    <property type="entry name" value="PPC"/>
    <property type="match status" value="1"/>
</dbReference>
<evidence type="ECO:0000259" key="2">
    <source>
        <dbReference type="PROSITE" id="PS51742"/>
    </source>
</evidence>